<dbReference type="InterPro" id="IPR058448">
    <property type="entry name" value="DUF8135"/>
</dbReference>
<dbReference type="Pfam" id="PF26456">
    <property type="entry name" value="DUF8135"/>
    <property type="match status" value="1"/>
</dbReference>
<sequence>MSDDSDERDDPFESFDAPDDVDPFEDLEGPDDAEETSDAGEPTVPPDDDQTPPGRMTDDPFSQISEPDDGAKGPVGSDAHSDADATDESGDGADATDDPFDSFSSAGTQGGSDDDPFGAFESVGVDEIDPDAVWDVLSAAEAEGMPEFDEKVFYEVSKHRFCERCEYFSEPPAASCSYEGAAIVEFLDMEQVRLVNCPVVAEQRALEESVGEIGSD</sequence>
<evidence type="ECO:0000256" key="1">
    <source>
        <dbReference type="SAM" id="MobiDB-lite"/>
    </source>
</evidence>
<comment type="caution">
    <text evidence="3">The sequence shown here is derived from an EMBL/GenBank/DDBJ whole genome shotgun (WGS) entry which is preliminary data.</text>
</comment>
<keyword evidence="4" id="KW-1185">Reference proteome</keyword>
<evidence type="ECO:0000313" key="4">
    <source>
        <dbReference type="Proteomes" id="UP001597119"/>
    </source>
</evidence>
<feature type="compositionally biased region" description="Acidic residues" evidence="1">
    <location>
        <begin position="1"/>
        <end position="38"/>
    </location>
</feature>
<dbReference type="Proteomes" id="UP001597119">
    <property type="component" value="Unassembled WGS sequence"/>
</dbReference>
<protein>
    <recommendedName>
        <fullName evidence="2">DUF8135 domain-containing protein</fullName>
    </recommendedName>
</protein>
<feature type="domain" description="DUF8135" evidence="2">
    <location>
        <begin position="155"/>
        <end position="203"/>
    </location>
</feature>
<organism evidence="3 4">
    <name type="scientific">Halorientalis brevis</name>
    <dbReference type="NCBI Taxonomy" id="1126241"/>
    <lineage>
        <taxon>Archaea</taxon>
        <taxon>Methanobacteriati</taxon>
        <taxon>Methanobacteriota</taxon>
        <taxon>Stenosarchaea group</taxon>
        <taxon>Halobacteria</taxon>
        <taxon>Halobacteriales</taxon>
        <taxon>Haloarculaceae</taxon>
        <taxon>Halorientalis</taxon>
    </lineage>
</organism>
<evidence type="ECO:0000313" key="3">
    <source>
        <dbReference type="EMBL" id="MFD1585550.1"/>
    </source>
</evidence>
<dbReference type="RefSeq" id="WP_247378033.1">
    <property type="nucleotide sequence ID" value="NZ_JALLGV010000004.1"/>
</dbReference>
<feature type="region of interest" description="Disordered" evidence="1">
    <location>
        <begin position="1"/>
        <end position="125"/>
    </location>
</feature>
<dbReference type="AlphaFoldDB" id="A0ABD6C816"/>
<feature type="compositionally biased region" description="Acidic residues" evidence="1">
    <location>
        <begin position="84"/>
        <end position="100"/>
    </location>
</feature>
<name>A0ABD6C816_9EURY</name>
<reference evidence="3 4" key="1">
    <citation type="journal article" date="2019" name="Int. J. Syst. Evol. Microbiol.">
        <title>The Global Catalogue of Microorganisms (GCM) 10K type strain sequencing project: providing services to taxonomists for standard genome sequencing and annotation.</title>
        <authorList>
            <consortium name="The Broad Institute Genomics Platform"/>
            <consortium name="The Broad Institute Genome Sequencing Center for Infectious Disease"/>
            <person name="Wu L."/>
            <person name="Ma J."/>
        </authorList>
    </citation>
    <scope>NUCLEOTIDE SEQUENCE [LARGE SCALE GENOMIC DNA]</scope>
    <source>
        <strain evidence="3 4">CGMCC 1.12125</strain>
    </source>
</reference>
<gene>
    <name evidence="3" type="ORF">ACFR9U_01040</name>
</gene>
<evidence type="ECO:0000259" key="2">
    <source>
        <dbReference type="Pfam" id="PF26456"/>
    </source>
</evidence>
<proteinExistence type="predicted"/>
<dbReference type="EMBL" id="JBHUDJ010000001">
    <property type="protein sequence ID" value="MFD1585550.1"/>
    <property type="molecule type" value="Genomic_DNA"/>
</dbReference>
<accession>A0ABD6C816</accession>